<dbReference type="PANTHER" id="PTHR44472:SF1">
    <property type="entry name" value="DDB1 AND CUL4 ASSOCIATED FACTOR 4"/>
    <property type="match status" value="1"/>
</dbReference>
<evidence type="ECO:0000256" key="2">
    <source>
        <dbReference type="ARBA" id="ARBA00022737"/>
    </source>
</evidence>
<dbReference type="InterPro" id="IPR015943">
    <property type="entry name" value="WD40/YVTN_repeat-like_dom_sf"/>
</dbReference>
<dbReference type="InterPro" id="IPR036322">
    <property type="entry name" value="WD40_repeat_dom_sf"/>
</dbReference>
<sequence>MSGLRSMFDAQLSLGGSRSKMHHELESLSMGRLRTSRTIYPDCLPMDESIGVVCFDELDPSLMRVGGSNGSIATGSLSRARNEEAYYPNDEQGWRTGWVLPARITSLLTCGDRMLATCLGPPAQAIVATTQENISLASVTLSPRKTSLWTSALSPDLVALGCDKKVLTSRDPSRPSMDGYVTGSQRGDGAVFALDLTENLIFAGTRKGQVKMFDQRSSPSKEDRGGDAPETRAETQLSISSSVTHVRRLQDGLLVAGMDGSLGMYDLRFPSTKPYLVLEGHVNSFTSDIGLDVWRDDFVAAAGQDSRIRLWSLRTGSAILPPTNPTSPSSTSRIFSPDPSLLLRTFSEPIKALTFAGSDSLARHRRRDDGRGRIELEREGGRKGERGPVLWVGDGPGLECFEVAGARGS</sequence>
<organism evidence="5 6">
    <name type="scientific">Leucosporidium creatinivorum</name>
    <dbReference type="NCBI Taxonomy" id="106004"/>
    <lineage>
        <taxon>Eukaryota</taxon>
        <taxon>Fungi</taxon>
        <taxon>Dikarya</taxon>
        <taxon>Basidiomycota</taxon>
        <taxon>Pucciniomycotina</taxon>
        <taxon>Microbotryomycetes</taxon>
        <taxon>Leucosporidiales</taxon>
        <taxon>Leucosporidium</taxon>
    </lineage>
</organism>
<keyword evidence="1 3" id="KW-0853">WD repeat</keyword>
<evidence type="ECO:0000256" key="4">
    <source>
        <dbReference type="SAM" id="MobiDB-lite"/>
    </source>
</evidence>
<dbReference type="SUPFAM" id="SSF50978">
    <property type="entry name" value="WD40 repeat-like"/>
    <property type="match status" value="1"/>
</dbReference>
<reference evidence="5 6" key="1">
    <citation type="submission" date="2016-07" db="EMBL/GenBank/DDBJ databases">
        <title>Pervasive Adenine N6-methylation of Active Genes in Fungi.</title>
        <authorList>
            <consortium name="DOE Joint Genome Institute"/>
            <person name="Mondo S.J."/>
            <person name="Dannebaum R.O."/>
            <person name="Kuo R.C."/>
            <person name="Labutti K."/>
            <person name="Haridas S."/>
            <person name="Kuo A."/>
            <person name="Salamov A."/>
            <person name="Ahrendt S.R."/>
            <person name="Lipzen A."/>
            <person name="Sullivan W."/>
            <person name="Andreopoulos W.B."/>
            <person name="Clum A."/>
            <person name="Lindquist E."/>
            <person name="Daum C."/>
            <person name="Ramamoorthy G.K."/>
            <person name="Gryganskyi A."/>
            <person name="Culley D."/>
            <person name="Magnuson J.K."/>
            <person name="James T.Y."/>
            <person name="O'Malley M.A."/>
            <person name="Stajich J.E."/>
            <person name="Spatafora J.W."/>
            <person name="Visel A."/>
            <person name="Grigoriev I.V."/>
        </authorList>
    </citation>
    <scope>NUCLEOTIDE SEQUENCE [LARGE SCALE GENOMIC DNA]</scope>
    <source>
        <strain evidence="5 6">62-1032</strain>
    </source>
</reference>
<dbReference type="Proteomes" id="UP000193467">
    <property type="component" value="Unassembled WGS sequence"/>
</dbReference>
<dbReference type="AlphaFoldDB" id="A0A1Y2FIW9"/>
<feature type="repeat" description="WD" evidence="3">
    <location>
        <begin position="298"/>
        <end position="321"/>
    </location>
</feature>
<evidence type="ECO:0000313" key="6">
    <source>
        <dbReference type="Proteomes" id="UP000193467"/>
    </source>
</evidence>
<gene>
    <name evidence="5" type="ORF">BCR35DRAFT_331198</name>
</gene>
<dbReference type="PANTHER" id="PTHR44472">
    <property type="entry name" value="DDB1- AND CUL4-ASSOCIATED FACTOR 4-RELATED"/>
    <property type="match status" value="1"/>
</dbReference>
<protein>
    <recommendedName>
        <fullName evidence="7">WD40-repeat-containing domain protein</fullName>
    </recommendedName>
</protein>
<evidence type="ECO:0000313" key="5">
    <source>
        <dbReference type="EMBL" id="ORY83547.1"/>
    </source>
</evidence>
<proteinExistence type="predicted"/>
<evidence type="ECO:0000256" key="3">
    <source>
        <dbReference type="PROSITE-ProRule" id="PRU00221"/>
    </source>
</evidence>
<keyword evidence="2" id="KW-0677">Repeat</keyword>
<dbReference type="OrthoDB" id="128867at2759"/>
<comment type="caution">
    <text evidence="5">The sequence shown here is derived from an EMBL/GenBank/DDBJ whole genome shotgun (WGS) entry which is preliminary data.</text>
</comment>
<evidence type="ECO:0008006" key="7">
    <source>
        <dbReference type="Google" id="ProtNLM"/>
    </source>
</evidence>
<dbReference type="PROSITE" id="PS50082">
    <property type="entry name" value="WD_REPEATS_2"/>
    <property type="match status" value="1"/>
</dbReference>
<accession>A0A1Y2FIW9</accession>
<name>A0A1Y2FIW9_9BASI</name>
<keyword evidence="6" id="KW-1185">Reference proteome</keyword>
<dbReference type="InterPro" id="IPR001680">
    <property type="entry name" value="WD40_rpt"/>
</dbReference>
<dbReference type="EMBL" id="MCGR01000019">
    <property type="protein sequence ID" value="ORY83547.1"/>
    <property type="molecule type" value="Genomic_DNA"/>
</dbReference>
<dbReference type="InParanoid" id="A0A1Y2FIW9"/>
<evidence type="ECO:0000256" key="1">
    <source>
        <dbReference type="ARBA" id="ARBA00022574"/>
    </source>
</evidence>
<feature type="compositionally biased region" description="Basic and acidic residues" evidence="4">
    <location>
        <begin position="219"/>
        <end position="233"/>
    </location>
</feature>
<dbReference type="STRING" id="106004.A0A1Y2FIW9"/>
<feature type="region of interest" description="Disordered" evidence="4">
    <location>
        <begin position="212"/>
        <end position="237"/>
    </location>
</feature>
<dbReference type="GO" id="GO:0080008">
    <property type="term" value="C:Cul4-RING E3 ubiquitin ligase complex"/>
    <property type="evidence" value="ECO:0007669"/>
    <property type="project" value="TreeGrafter"/>
</dbReference>
<dbReference type="Gene3D" id="2.130.10.10">
    <property type="entry name" value="YVTN repeat-like/Quinoprotein amine dehydrogenase"/>
    <property type="match status" value="1"/>
</dbReference>
<dbReference type="InterPro" id="IPR052254">
    <property type="entry name" value="CUL4-DDB1_E3_ligase_receptor"/>
</dbReference>